<dbReference type="Proteomes" id="UP000501130">
    <property type="component" value="Chromosome"/>
</dbReference>
<evidence type="ECO:0000313" key="1">
    <source>
        <dbReference type="EMBL" id="QJR30499.1"/>
    </source>
</evidence>
<gene>
    <name evidence="1" type="ORF">HKT17_12720</name>
</gene>
<dbReference type="EMBL" id="CP053084">
    <property type="protein sequence ID" value="QJR30499.1"/>
    <property type="molecule type" value="Genomic_DNA"/>
</dbReference>
<proteinExistence type="predicted"/>
<name>A0ABX6N7V1_9BURK</name>
<reference evidence="1 2" key="1">
    <citation type="submission" date="2020-05" db="EMBL/GenBank/DDBJ databases">
        <title>Compete genome of Limnobacter sp. SAORIC-580.</title>
        <authorList>
            <person name="Song J."/>
            <person name="Cho J.-C."/>
        </authorList>
    </citation>
    <scope>NUCLEOTIDE SEQUENCE [LARGE SCALE GENOMIC DNA]</scope>
    <source>
        <strain evidence="1 2">SAORIC-580</strain>
    </source>
</reference>
<protein>
    <submittedName>
        <fullName evidence="1">Uncharacterized protein</fullName>
    </submittedName>
</protein>
<keyword evidence="2" id="KW-1185">Reference proteome</keyword>
<dbReference type="RefSeq" id="WP_171100536.1">
    <property type="nucleotide sequence ID" value="NZ_CP053084.1"/>
</dbReference>
<sequence length="147" mass="16813">MINLNRSIWNLIDDIQTQSSLTLAHVEKTLVQTLAHDTRHSNEYFKFYKGQSIQFAGEVKVSTIDLRLPQQGAQSPGMLLMYLEGKCITMPQLKQQYENLKITEIPRGKSLEEATTYTANNSWGEIDFGFQMKKPDCLAYVILKPVK</sequence>
<accession>A0ABX6N7V1</accession>
<evidence type="ECO:0000313" key="2">
    <source>
        <dbReference type="Proteomes" id="UP000501130"/>
    </source>
</evidence>
<organism evidence="1 2">
    <name type="scientific">Limnobacter profundi</name>
    <dbReference type="NCBI Taxonomy" id="2732163"/>
    <lineage>
        <taxon>Bacteria</taxon>
        <taxon>Pseudomonadati</taxon>
        <taxon>Pseudomonadota</taxon>
        <taxon>Betaproteobacteria</taxon>
        <taxon>Burkholderiales</taxon>
        <taxon>Burkholderiaceae</taxon>
        <taxon>Limnobacter</taxon>
    </lineage>
</organism>